<sequence>MSRYGSLPLGFARGDRWYDIGLIGEKSDGGTMWSRRESGVDNDRLRRLVESDPRRTTRELAQDLGVHYATIARYPHQLGKVHKLEQWVPHDLTARDHRRPAEVATQLQAHRVVKGEQPEPEPKEGPRLPKIMHFVWWDYEGVTYYVPLARNETPTADLYSQQLDAAKIAEKRPNHGTIRL</sequence>
<dbReference type="GO" id="GO:0006303">
    <property type="term" value="P:double-strand break repair via nonhomologous end joining"/>
    <property type="evidence" value="ECO:0007669"/>
    <property type="project" value="TreeGrafter"/>
</dbReference>
<dbReference type="PANTHER" id="PTHR46060">
    <property type="entry name" value="MARINER MOS1 TRANSPOSASE-LIKE PROTEIN"/>
    <property type="match status" value="1"/>
</dbReference>
<dbReference type="Gene3D" id="1.10.10.10">
    <property type="entry name" value="Winged helix-like DNA-binding domain superfamily/Winged helix DNA-binding domain"/>
    <property type="match status" value="1"/>
</dbReference>
<dbReference type="GO" id="GO:0015074">
    <property type="term" value="P:DNA integration"/>
    <property type="evidence" value="ECO:0007669"/>
    <property type="project" value="TreeGrafter"/>
</dbReference>
<accession>A0A183FXS9</accession>
<evidence type="ECO:0000313" key="1">
    <source>
        <dbReference type="EMBL" id="VDO95926.1"/>
    </source>
</evidence>
<dbReference type="GO" id="GO:0003690">
    <property type="term" value="F:double-stranded DNA binding"/>
    <property type="evidence" value="ECO:0007669"/>
    <property type="project" value="TreeGrafter"/>
</dbReference>
<dbReference type="Gene3D" id="3.30.420.10">
    <property type="entry name" value="Ribonuclease H-like superfamily/Ribonuclease H"/>
    <property type="match status" value="1"/>
</dbReference>
<reference evidence="3" key="2">
    <citation type="submission" date="2019-09" db="UniProtKB">
        <authorList>
            <consortium name="WormBaseParasite"/>
        </authorList>
    </citation>
    <scope>IDENTIFICATION</scope>
</reference>
<dbReference type="OrthoDB" id="6137736at2759"/>
<name>A0A183FXS9_HELPZ</name>
<proteinExistence type="predicted"/>
<dbReference type="InterPro" id="IPR052709">
    <property type="entry name" value="Transposase-MT_Hybrid"/>
</dbReference>
<dbReference type="WBParaSite" id="HPBE_0001338301-mRNA-1">
    <property type="protein sequence ID" value="HPBE_0001338301-mRNA-1"/>
    <property type="gene ID" value="HPBE_0001338301"/>
</dbReference>
<dbReference type="Pfam" id="PF01359">
    <property type="entry name" value="Transposase_1"/>
    <property type="match status" value="1"/>
</dbReference>
<dbReference type="GO" id="GO:0042800">
    <property type="term" value="F:histone H3K4 methyltransferase activity"/>
    <property type="evidence" value="ECO:0007669"/>
    <property type="project" value="TreeGrafter"/>
</dbReference>
<dbReference type="GO" id="GO:0005634">
    <property type="term" value="C:nucleus"/>
    <property type="evidence" value="ECO:0007669"/>
    <property type="project" value="TreeGrafter"/>
</dbReference>
<dbReference type="GO" id="GO:0046975">
    <property type="term" value="F:histone H3K36 methyltransferase activity"/>
    <property type="evidence" value="ECO:0007669"/>
    <property type="project" value="TreeGrafter"/>
</dbReference>
<dbReference type="GO" id="GO:0000793">
    <property type="term" value="C:condensed chromosome"/>
    <property type="evidence" value="ECO:0007669"/>
    <property type="project" value="TreeGrafter"/>
</dbReference>
<keyword evidence="2" id="KW-1185">Reference proteome</keyword>
<evidence type="ECO:0000313" key="2">
    <source>
        <dbReference type="Proteomes" id="UP000050761"/>
    </source>
</evidence>
<dbReference type="AlphaFoldDB" id="A0A183FXS9"/>
<dbReference type="GO" id="GO:0000014">
    <property type="term" value="F:single-stranded DNA endodeoxyribonuclease activity"/>
    <property type="evidence" value="ECO:0007669"/>
    <property type="project" value="TreeGrafter"/>
</dbReference>
<dbReference type="EMBL" id="UZAH01027892">
    <property type="protein sequence ID" value="VDO95926.1"/>
    <property type="molecule type" value="Genomic_DNA"/>
</dbReference>
<dbReference type="InterPro" id="IPR036397">
    <property type="entry name" value="RNaseH_sf"/>
</dbReference>
<dbReference type="InterPro" id="IPR036388">
    <property type="entry name" value="WH-like_DNA-bd_sf"/>
</dbReference>
<dbReference type="Proteomes" id="UP000050761">
    <property type="component" value="Unassembled WGS sequence"/>
</dbReference>
<dbReference type="PANTHER" id="PTHR46060:SF2">
    <property type="entry name" value="HISTONE-LYSINE N-METHYLTRANSFERASE SETMAR"/>
    <property type="match status" value="1"/>
</dbReference>
<dbReference type="GO" id="GO:0031297">
    <property type="term" value="P:replication fork processing"/>
    <property type="evidence" value="ECO:0007669"/>
    <property type="project" value="TreeGrafter"/>
</dbReference>
<dbReference type="GO" id="GO:0003697">
    <property type="term" value="F:single-stranded DNA binding"/>
    <property type="evidence" value="ECO:0007669"/>
    <property type="project" value="TreeGrafter"/>
</dbReference>
<gene>
    <name evidence="1" type="ORF">HPBE_LOCUS13384</name>
</gene>
<accession>A0A3P7Z3D9</accession>
<reference evidence="1 2" key="1">
    <citation type="submission" date="2018-11" db="EMBL/GenBank/DDBJ databases">
        <authorList>
            <consortium name="Pathogen Informatics"/>
        </authorList>
    </citation>
    <scope>NUCLEOTIDE SEQUENCE [LARGE SCALE GENOMIC DNA]</scope>
</reference>
<dbReference type="GO" id="GO:0035861">
    <property type="term" value="C:site of double-strand break"/>
    <property type="evidence" value="ECO:0007669"/>
    <property type="project" value="TreeGrafter"/>
</dbReference>
<dbReference type="GO" id="GO:0000729">
    <property type="term" value="P:DNA double-strand break processing"/>
    <property type="evidence" value="ECO:0007669"/>
    <property type="project" value="TreeGrafter"/>
</dbReference>
<dbReference type="InterPro" id="IPR001888">
    <property type="entry name" value="Transposase_1"/>
</dbReference>
<protein>
    <submittedName>
        <fullName evidence="3">Transposase</fullName>
    </submittedName>
</protein>
<dbReference type="GO" id="GO:0044774">
    <property type="term" value="P:mitotic DNA integrity checkpoint signaling"/>
    <property type="evidence" value="ECO:0007669"/>
    <property type="project" value="TreeGrafter"/>
</dbReference>
<evidence type="ECO:0000313" key="3">
    <source>
        <dbReference type="WBParaSite" id="HPBE_0001338301-mRNA-1"/>
    </source>
</evidence>
<organism evidence="2 3">
    <name type="scientific">Heligmosomoides polygyrus</name>
    <name type="common">Parasitic roundworm</name>
    <dbReference type="NCBI Taxonomy" id="6339"/>
    <lineage>
        <taxon>Eukaryota</taxon>
        <taxon>Metazoa</taxon>
        <taxon>Ecdysozoa</taxon>
        <taxon>Nematoda</taxon>
        <taxon>Chromadorea</taxon>
        <taxon>Rhabditida</taxon>
        <taxon>Rhabditina</taxon>
        <taxon>Rhabditomorpha</taxon>
        <taxon>Strongyloidea</taxon>
        <taxon>Heligmosomidae</taxon>
        <taxon>Heligmosomoides</taxon>
    </lineage>
</organism>
<dbReference type="GO" id="GO:0044547">
    <property type="term" value="F:DNA topoisomerase binding"/>
    <property type="evidence" value="ECO:0007669"/>
    <property type="project" value="TreeGrafter"/>
</dbReference>